<accession>A0ABQ9Z661</accession>
<evidence type="ECO:0000256" key="1">
    <source>
        <dbReference type="SAM" id="MobiDB-lite"/>
    </source>
</evidence>
<evidence type="ECO:0000313" key="3">
    <source>
        <dbReference type="Proteomes" id="UP001234178"/>
    </source>
</evidence>
<name>A0ABQ9Z661_9CRUS</name>
<comment type="caution">
    <text evidence="2">The sequence shown here is derived from an EMBL/GenBank/DDBJ whole genome shotgun (WGS) entry which is preliminary data.</text>
</comment>
<dbReference type="EMBL" id="JAOYFB010000002">
    <property type="protein sequence ID" value="KAK4008389.1"/>
    <property type="molecule type" value="Genomic_DNA"/>
</dbReference>
<keyword evidence="3" id="KW-1185">Reference proteome</keyword>
<sequence>MEGRGERIQSETNNKRKREKEEEQKAQNTVNESGMEERTDKRKRKRRGPPDDGCRRFQALTYIPSACKLLPSSSLCSASFGGPNSVYFKPPPLKKSALT</sequence>
<organism evidence="2 3">
    <name type="scientific">Daphnia magna</name>
    <dbReference type="NCBI Taxonomy" id="35525"/>
    <lineage>
        <taxon>Eukaryota</taxon>
        <taxon>Metazoa</taxon>
        <taxon>Ecdysozoa</taxon>
        <taxon>Arthropoda</taxon>
        <taxon>Crustacea</taxon>
        <taxon>Branchiopoda</taxon>
        <taxon>Diplostraca</taxon>
        <taxon>Cladocera</taxon>
        <taxon>Anomopoda</taxon>
        <taxon>Daphniidae</taxon>
        <taxon>Daphnia</taxon>
    </lineage>
</organism>
<protein>
    <submittedName>
        <fullName evidence="2">Uncharacterized protein</fullName>
    </submittedName>
</protein>
<feature type="region of interest" description="Disordered" evidence="1">
    <location>
        <begin position="1"/>
        <end position="56"/>
    </location>
</feature>
<evidence type="ECO:0000313" key="2">
    <source>
        <dbReference type="EMBL" id="KAK4008389.1"/>
    </source>
</evidence>
<dbReference type="Proteomes" id="UP001234178">
    <property type="component" value="Unassembled WGS sequence"/>
</dbReference>
<gene>
    <name evidence="2" type="ORF">OUZ56_013530</name>
</gene>
<reference evidence="2 3" key="1">
    <citation type="journal article" date="2023" name="Nucleic Acids Res.">
        <title>The hologenome of Daphnia magna reveals possible DNA methylation and microbiome-mediated evolution of the host genome.</title>
        <authorList>
            <person name="Chaturvedi A."/>
            <person name="Li X."/>
            <person name="Dhandapani V."/>
            <person name="Marshall H."/>
            <person name="Kissane S."/>
            <person name="Cuenca-Cambronero M."/>
            <person name="Asole G."/>
            <person name="Calvet F."/>
            <person name="Ruiz-Romero M."/>
            <person name="Marangio P."/>
            <person name="Guigo R."/>
            <person name="Rago D."/>
            <person name="Mirbahai L."/>
            <person name="Eastwood N."/>
            <person name="Colbourne J.K."/>
            <person name="Zhou J."/>
            <person name="Mallon E."/>
            <person name="Orsini L."/>
        </authorList>
    </citation>
    <scope>NUCLEOTIDE SEQUENCE [LARGE SCALE GENOMIC DNA]</scope>
    <source>
        <strain evidence="2">LRV0_1</strain>
    </source>
</reference>
<proteinExistence type="predicted"/>